<evidence type="ECO:0000313" key="3">
    <source>
        <dbReference type="Proteomes" id="UP000252731"/>
    </source>
</evidence>
<evidence type="ECO:0000313" key="2">
    <source>
        <dbReference type="EMBL" id="RBP92952.1"/>
    </source>
</evidence>
<gene>
    <name evidence="2" type="ORF">DFO70_10681</name>
</gene>
<protein>
    <submittedName>
        <fullName evidence="2">Uncharacterized protein</fullName>
    </submittedName>
</protein>
<reference evidence="2 3" key="1">
    <citation type="submission" date="2018-06" db="EMBL/GenBank/DDBJ databases">
        <title>Freshwater and sediment microbial communities from various areas in North America, analyzing microbe dynamics in response to fracking.</title>
        <authorList>
            <person name="Lamendella R."/>
        </authorList>
    </citation>
    <scope>NUCLEOTIDE SEQUENCE [LARGE SCALE GENOMIC DNA]</scope>
    <source>
        <strain evidence="2 3">14_TX</strain>
    </source>
</reference>
<proteinExistence type="predicted"/>
<dbReference type="EMBL" id="QNSF01000006">
    <property type="protein sequence ID" value="RBP92952.1"/>
    <property type="molecule type" value="Genomic_DNA"/>
</dbReference>
<organism evidence="2 3">
    <name type="scientific">Cytobacillus firmus</name>
    <name type="common">Bacillus firmus</name>
    <dbReference type="NCBI Taxonomy" id="1399"/>
    <lineage>
        <taxon>Bacteria</taxon>
        <taxon>Bacillati</taxon>
        <taxon>Bacillota</taxon>
        <taxon>Bacilli</taxon>
        <taxon>Bacillales</taxon>
        <taxon>Bacillaceae</taxon>
        <taxon>Cytobacillus</taxon>
    </lineage>
</organism>
<feature type="compositionally biased region" description="Basic and acidic residues" evidence="1">
    <location>
        <begin position="1"/>
        <end position="12"/>
    </location>
</feature>
<dbReference type="AlphaFoldDB" id="A0A366JUV7"/>
<sequence length="49" mass="5349">MSRENGKSEKQAAKSSVDNRQGSGSEYERERAGKVEGYGQPYPDNGAKN</sequence>
<name>A0A366JUV7_CYTFI</name>
<keyword evidence="3" id="KW-1185">Reference proteome</keyword>
<dbReference type="RefSeq" id="WP_166672503.1">
    <property type="nucleotide sequence ID" value="NZ_QNSF01000006.1"/>
</dbReference>
<feature type="compositionally biased region" description="Polar residues" evidence="1">
    <location>
        <begin position="13"/>
        <end position="24"/>
    </location>
</feature>
<feature type="region of interest" description="Disordered" evidence="1">
    <location>
        <begin position="1"/>
        <end position="49"/>
    </location>
</feature>
<evidence type="ECO:0000256" key="1">
    <source>
        <dbReference type="SAM" id="MobiDB-lite"/>
    </source>
</evidence>
<comment type="caution">
    <text evidence="2">The sequence shown here is derived from an EMBL/GenBank/DDBJ whole genome shotgun (WGS) entry which is preliminary data.</text>
</comment>
<accession>A0A366JUV7</accession>
<dbReference type="Proteomes" id="UP000252731">
    <property type="component" value="Unassembled WGS sequence"/>
</dbReference>